<evidence type="ECO:0000313" key="3">
    <source>
        <dbReference type="EMBL" id="AZS36920.1"/>
    </source>
</evidence>
<dbReference type="InterPro" id="IPR008523">
    <property type="entry name" value="DUF805"/>
</dbReference>
<dbReference type="PANTHER" id="PTHR34980:SF2">
    <property type="entry name" value="INNER MEMBRANE PROTEIN YHAH-RELATED"/>
    <property type="match status" value="1"/>
</dbReference>
<keyword evidence="1" id="KW-0472">Membrane</keyword>
<feature type="domain" description="DUF2510" evidence="2">
    <location>
        <begin position="9"/>
        <end position="38"/>
    </location>
</feature>
<protein>
    <submittedName>
        <fullName evidence="3">Inner membrane protein YhaI</fullName>
    </submittedName>
</protein>
<dbReference type="Pfam" id="PF10708">
    <property type="entry name" value="DUF2510"/>
    <property type="match status" value="1"/>
</dbReference>
<dbReference type="AlphaFoldDB" id="A0A3S9WA03"/>
<gene>
    <name evidence="3" type="primary">yhaI</name>
    <name evidence="3" type="ORF">CVS47_01540</name>
</gene>
<organism evidence="3 4">
    <name type="scientific">Microbacterium lemovicicum</name>
    <dbReference type="NCBI Taxonomy" id="1072463"/>
    <lineage>
        <taxon>Bacteria</taxon>
        <taxon>Bacillati</taxon>
        <taxon>Actinomycetota</taxon>
        <taxon>Actinomycetes</taxon>
        <taxon>Micrococcales</taxon>
        <taxon>Microbacteriaceae</taxon>
        <taxon>Microbacterium</taxon>
    </lineage>
</organism>
<dbReference type="EMBL" id="CP031423">
    <property type="protein sequence ID" value="AZS36920.1"/>
    <property type="molecule type" value="Genomic_DNA"/>
</dbReference>
<accession>A0A3S9WA03</accession>
<keyword evidence="1" id="KW-1133">Transmembrane helix</keyword>
<feature type="transmembrane region" description="Helical" evidence="1">
    <location>
        <begin position="170"/>
        <end position="196"/>
    </location>
</feature>
<dbReference type="PANTHER" id="PTHR34980">
    <property type="entry name" value="INNER MEMBRANE PROTEIN-RELATED-RELATED"/>
    <property type="match status" value="1"/>
</dbReference>
<keyword evidence="4" id="KW-1185">Reference proteome</keyword>
<reference evidence="3 4" key="1">
    <citation type="submission" date="2018-08" db="EMBL/GenBank/DDBJ databases">
        <title>Microbacterium lemovicicum sp. nov., a bacterium isolated from a natural uranium-rich soil.</title>
        <authorList>
            <person name="ORTET P."/>
        </authorList>
    </citation>
    <scope>NUCLEOTIDE SEQUENCE [LARGE SCALE GENOMIC DNA]</scope>
    <source>
        <strain evidence="3 4">Viu22</strain>
    </source>
</reference>
<dbReference type="KEGG" id="mlv:CVS47_01540"/>
<evidence type="ECO:0000259" key="2">
    <source>
        <dbReference type="Pfam" id="PF10708"/>
    </source>
</evidence>
<proteinExistence type="predicted"/>
<evidence type="ECO:0000313" key="4">
    <source>
        <dbReference type="Proteomes" id="UP000276888"/>
    </source>
</evidence>
<sequence length="233" mass="24552">MSNTASPAAGWYPDPAGDGLERWWNGLAWTSTTRVPAANLAQTLVLPPLPVGAAGAPAGPYAASAGPSGAAATPPNPYGTVPPFRAVAPYAPDRRAVQPAYGGAYGFGAGRQYAAPPVSTIGQAVRAVFIRYATFEGRASRSEYWYWALFNAIISVGAVFVMLFGLFTGIFAILSIAIYLGLIAWSLAIFVPTLAVSVRRLRDAGQPWPLIFLSLAPFGSIVLLVLHCQPSRD</sequence>
<dbReference type="Pfam" id="PF05656">
    <property type="entry name" value="DUF805"/>
    <property type="match status" value="1"/>
</dbReference>
<dbReference type="RefSeq" id="WP_164734616.1">
    <property type="nucleotide sequence ID" value="NZ_CP031423.1"/>
</dbReference>
<keyword evidence="1" id="KW-0812">Transmembrane</keyword>
<evidence type="ECO:0000256" key="1">
    <source>
        <dbReference type="SAM" id="Phobius"/>
    </source>
</evidence>
<dbReference type="Proteomes" id="UP000276888">
    <property type="component" value="Chromosome"/>
</dbReference>
<name>A0A3S9WA03_9MICO</name>
<feature type="transmembrane region" description="Helical" evidence="1">
    <location>
        <begin position="208"/>
        <end position="227"/>
    </location>
</feature>
<dbReference type="GO" id="GO:0005886">
    <property type="term" value="C:plasma membrane"/>
    <property type="evidence" value="ECO:0007669"/>
    <property type="project" value="TreeGrafter"/>
</dbReference>
<feature type="transmembrane region" description="Helical" evidence="1">
    <location>
        <begin position="144"/>
        <end position="164"/>
    </location>
</feature>
<dbReference type="InterPro" id="IPR018929">
    <property type="entry name" value="DUF2510"/>
</dbReference>